<evidence type="ECO:0000256" key="1">
    <source>
        <dbReference type="ARBA" id="ARBA00022500"/>
    </source>
</evidence>
<organism evidence="3 4">
    <name type="scientific">Leeia speluncae</name>
    <dbReference type="NCBI Taxonomy" id="2884804"/>
    <lineage>
        <taxon>Bacteria</taxon>
        <taxon>Pseudomonadati</taxon>
        <taxon>Pseudomonadota</taxon>
        <taxon>Betaproteobacteria</taxon>
        <taxon>Neisseriales</taxon>
        <taxon>Leeiaceae</taxon>
        <taxon>Leeia</taxon>
    </lineage>
</organism>
<dbReference type="RefSeq" id="WP_227180776.1">
    <property type="nucleotide sequence ID" value="NZ_JAJBZT010000005.1"/>
</dbReference>
<dbReference type="PANTHER" id="PTHR43693">
    <property type="entry name" value="PROTEIN PHOSPHATASE CHEZ"/>
    <property type="match status" value="1"/>
</dbReference>
<reference evidence="3" key="1">
    <citation type="submission" date="2021-10" db="EMBL/GenBank/DDBJ databases">
        <title>The complete genome sequence of Leeia sp. TBRC 13508.</title>
        <authorList>
            <person name="Charoenyingcharoen P."/>
            <person name="Yukphan P."/>
        </authorList>
    </citation>
    <scope>NUCLEOTIDE SEQUENCE</scope>
    <source>
        <strain evidence="3">TBRC 13508</strain>
    </source>
</reference>
<protein>
    <submittedName>
        <fullName evidence="3">Chemotaxis protein CheC</fullName>
    </submittedName>
</protein>
<comment type="caution">
    <text evidence="3">The sequence shown here is derived from an EMBL/GenBank/DDBJ whole genome shotgun (WGS) entry which is preliminary data.</text>
</comment>
<dbReference type="Gene3D" id="3.40.1550.10">
    <property type="entry name" value="CheC-like"/>
    <property type="match status" value="1"/>
</dbReference>
<dbReference type="Proteomes" id="UP001165395">
    <property type="component" value="Unassembled WGS sequence"/>
</dbReference>
<evidence type="ECO:0000313" key="3">
    <source>
        <dbReference type="EMBL" id="MCB6183997.1"/>
    </source>
</evidence>
<keyword evidence="1" id="KW-0145">Chemotaxis</keyword>
<evidence type="ECO:0000256" key="2">
    <source>
        <dbReference type="ARBA" id="ARBA00022801"/>
    </source>
</evidence>
<dbReference type="PANTHER" id="PTHR43693:SF1">
    <property type="entry name" value="PROTEIN PHOSPHATASE CHEZ"/>
    <property type="match status" value="1"/>
</dbReference>
<dbReference type="SUPFAM" id="SSF103039">
    <property type="entry name" value="CheC-like"/>
    <property type="match status" value="1"/>
</dbReference>
<evidence type="ECO:0000313" key="4">
    <source>
        <dbReference type="Proteomes" id="UP001165395"/>
    </source>
</evidence>
<name>A0ABS8D742_9NEIS</name>
<proteinExistence type="predicted"/>
<dbReference type="InterPro" id="IPR050992">
    <property type="entry name" value="CheZ_family_phosphatases"/>
</dbReference>
<dbReference type="CDD" id="cd17910">
    <property type="entry name" value="CheC_ClassII"/>
    <property type="match status" value="1"/>
</dbReference>
<sequence>MTDSSQLLSSFSELQLDALAETFNLSLGEAAAVFSEMVSETIELSVPTVKILHRDELIAEVGHAGPVNSSGRLCGINQHFEAGELFSTDTMLVFPEKGSLEIVRRMLGDTTSVDQITELEQDALAEIGNIIINSCMSSLANLFHSTIEGTLPVVETNEAVTLFNNHIANDLILVAKIGMTMSTQDISGYMLFIMDVNSVKGFMLQVQKLFGIE</sequence>
<dbReference type="EMBL" id="JAJBZT010000005">
    <property type="protein sequence ID" value="MCB6183997.1"/>
    <property type="molecule type" value="Genomic_DNA"/>
</dbReference>
<keyword evidence="2" id="KW-0378">Hydrolase</keyword>
<keyword evidence="4" id="KW-1185">Reference proteome</keyword>
<dbReference type="InterPro" id="IPR028976">
    <property type="entry name" value="CheC-like_sf"/>
</dbReference>
<gene>
    <name evidence="3" type="ORF">LIN78_10620</name>
</gene>
<accession>A0ABS8D742</accession>